<feature type="region of interest" description="Disordered" evidence="1">
    <location>
        <begin position="132"/>
        <end position="157"/>
    </location>
</feature>
<name>A0AB38I4E9_9HYPH</name>
<proteinExistence type="predicted"/>
<evidence type="ECO:0000313" key="2">
    <source>
        <dbReference type="EMBL" id="TBC15635.1"/>
    </source>
</evidence>
<evidence type="ECO:0000313" key="3">
    <source>
        <dbReference type="Proteomes" id="UP000294215"/>
    </source>
</evidence>
<dbReference type="Proteomes" id="UP000294215">
    <property type="component" value="Unassembled WGS sequence"/>
</dbReference>
<reference evidence="2 3" key="1">
    <citation type="submission" date="2019-02" db="EMBL/GenBank/DDBJ databases">
        <title>The genomic architecture of introgression among sibling species of bacteria.</title>
        <authorList>
            <person name="Cavassim M.I.A."/>
            <person name="Moeskjaer S."/>
            <person name="Moslemi C."/>
            <person name="Fields B."/>
            <person name="Bachmann A."/>
            <person name="Vilhjalmsson B."/>
            <person name="Schierup M.H."/>
            <person name="Young J.P.W."/>
            <person name="Andersen S.U."/>
        </authorList>
    </citation>
    <scope>NUCLEOTIDE SEQUENCE [LARGE SCALE GENOMIC DNA]</scope>
    <source>
        <strain evidence="2 3">SM92</strain>
    </source>
</reference>
<feature type="compositionally biased region" description="Basic and acidic residues" evidence="1">
    <location>
        <begin position="135"/>
        <end position="148"/>
    </location>
</feature>
<accession>A0AB38I4E9</accession>
<protein>
    <submittedName>
        <fullName evidence="2">Uncharacterized protein</fullName>
    </submittedName>
</protein>
<dbReference type="RefSeq" id="WP_130774576.1">
    <property type="nucleotide sequence ID" value="NZ_SIMR01000001.1"/>
</dbReference>
<comment type="caution">
    <text evidence="2">The sequence shown here is derived from an EMBL/GenBank/DDBJ whole genome shotgun (WGS) entry which is preliminary data.</text>
</comment>
<gene>
    <name evidence="2" type="ORF">ELH40_12210</name>
</gene>
<dbReference type="EMBL" id="SIMR01000001">
    <property type="protein sequence ID" value="TBC15635.1"/>
    <property type="molecule type" value="Genomic_DNA"/>
</dbReference>
<dbReference type="AlphaFoldDB" id="A0AB38I4E9"/>
<evidence type="ECO:0000256" key="1">
    <source>
        <dbReference type="SAM" id="MobiDB-lite"/>
    </source>
</evidence>
<sequence length="157" mass="17044">MTGIGIKVSKNFSAIGPDFNVTYYTRSSELNRICEGDEGLEAILGNVPVEAFRPTWRAEVEAIRGLLVSLPDPDGATVEILFDIQKGFTYGVTRAPFPDLITVTAASDILSTMPTRDAVDALPAYEMTQDDWDSLDGKTEASVEEGAHWRPSGSARC</sequence>
<organism evidence="2 3">
    <name type="scientific">Rhizobium ruizarguesonis</name>
    <dbReference type="NCBI Taxonomy" id="2081791"/>
    <lineage>
        <taxon>Bacteria</taxon>
        <taxon>Pseudomonadati</taxon>
        <taxon>Pseudomonadota</taxon>
        <taxon>Alphaproteobacteria</taxon>
        <taxon>Hyphomicrobiales</taxon>
        <taxon>Rhizobiaceae</taxon>
        <taxon>Rhizobium/Agrobacterium group</taxon>
        <taxon>Rhizobium</taxon>
    </lineage>
</organism>